<gene>
    <name evidence="4" type="ORF">BWQ96_00717</name>
</gene>
<proteinExistence type="inferred from homology"/>
<reference evidence="4 5" key="1">
    <citation type="journal article" date="2018" name="Mol. Biol. Evol.">
        <title>Analysis of the draft genome of the red seaweed Gracilariopsis chorda provides insights into genome size evolution in Rhodophyta.</title>
        <authorList>
            <person name="Lee J."/>
            <person name="Yang E.C."/>
            <person name="Graf L."/>
            <person name="Yang J.H."/>
            <person name="Qiu H."/>
            <person name="Zel Zion U."/>
            <person name="Chan C.X."/>
            <person name="Stephens T.G."/>
            <person name="Weber A.P.M."/>
            <person name="Boo G.H."/>
            <person name="Boo S.M."/>
            <person name="Kim K.M."/>
            <person name="Shin Y."/>
            <person name="Jung M."/>
            <person name="Lee S.J."/>
            <person name="Yim H.S."/>
            <person name="Lee J.H."/>
            <person name="Bhattacharya D."/>
            <person name="Yoon H.S."/>
        </authorList>
    </citation>
    <scope>NUCLEOTIDE SEQUENCE [LARGE SCALE GENOMIC DNA]</scope>
    <source>
        <strain evidence="4 5">SKKU-2015</strain>
        <tissue evidence="4">Whole body</tissue>
    </source>
</reference>
<comment type="caution">
    <text evidence="4">The sequence shown here is derived from an EMBL/GenBank/DDBJ whole genome shotgun (WGS) entry which is preliminary data.</text>
</comment>
<name>A0A2V3J4M1_9FLOR</name>
<dbReference type="GO" id="GO:0005739">
    <property type="term" value="C:mitochondrion"/>
    <property type="evidence" value="ECO:0007669"/>
    <property type="project" value="TreeGrafter"/>
</dbReference>
<protein>
    <submittedName>
        <fullName evidence="4">Protein ABHD11</fullName>
    </submittedName>
</protein>
<accession>A0A2V3J4M1</accession>
<sequence length="254" mass="28454">MLHGVLASEATNRSLLNRPDFVPHREKIAVDMRNHGRSPHVELRDQMTYDDMAADLLHMFQARGLEKVCLIGHSMGGKVAMHLALSHPQLVSELVVVDIAPVRYTPSNNPADPLNVTRAMLQVDLETANTRENVDQQLLKHGITSEPVRQFAMTNLAIDRGQQTAANYRWKANINAIEQSLPNIMSFPDQQGRQFDGPTCVIRGGKSNYVPFQSMRAFTALFPKTKLVTISEGGHWLQSQMPDQFSKAVNDFLQ</sequence>
<dbReference type="InterPro" id="IPR000639">
    <property type="entry name" value="Epox_hydrolase-like"/>
</dbReference>
<dbReference type="Pfam" id="PF00561">
    <property type="entry name" value="Abhydrolase_1"/>
    <property type="match status" value="1"/>
</dbReference>
<dbReference type="STRING" id="448386.A0A2V3J4M1"/>
<evidence type="ECO:0000313" key="5">
    <source>
        <dbReference type="Proteomes" id="UP000247409"/>
    </source>
</evidence>
<dbReference type="PANTHER" id="PTHR46118:SF4">
    <property type="entry name" value="PROTEIN ABHD11"/>
    <property type="match status" value="1"/>
</dbReference>
<evidence type="ECO:0000259" key="3">
    <source>
        <dbReference type="Pfam" id="PF00561"/>
    </source>
</evidence>
<dbReference type="Proteomes" id="UP000247409">
    <property type="component" value="Unassembled WGS sequence"/>
</dbReference>
<dbReference type="OrthoDB" id="8119704at2759"/>
<feature type="domain" description="AB hydrolase-1" evidence="3">
    <location>
        <begin position="3"/>
        <end position="238"/>
    </location>
</feature>
<dbReference type="PRINTS" id="PR00412">
    <property type="entry name" value="EPOXHYDRLASE"/>
</dbReference>
<comment type="similarity">
    <text evidence="1">Belongs to the AB hydrolase superfamily.</text>
</comment>
<evidence type="ECO:0000313" key="4">
    <source>
        <dbReference type="EMBL" id="PXF49401.1"/>
    </source>
</evidence>
<dbReference type="AlphaFoldDB" id="A0A2V3J4M1"/>
<dbReference type="InterPro" id="IPR029058">
    <property type="entry name" value="AB_hydrolase_fold"/>
</dbReference>
<dbReference type="GO" id="GO:0052689">
    <property type="term" value="F:carboxylic ester hydrolase activity"/>
    <property type="evidence" value="ECO:0007669"/>
    <property type="project" value="TreeGrafter"/>
</dbReference>
<dbReference type="InterPro" id="IPR000073">
    <property type="entry name" value="AB_hydrolase_1"/>
</dbReference>
<keyword evidence="2" id="KW-0378">Hydrolase</keyword>
<organism evidence="4 5">
    <name type="scientific">Gracilariopsis chorda</name>
    <dbReference type="NCBI Taxonomy" id="448386"/>
    <lineage>
        <taxon>Eukaryota</taxon>
        <taxon>Rhodophyta</taxon>
        <taxon>Florideophyceae</taxon>
        <taxon>Rhodymeniophycidae</taxon>
        <taxon>Gracilariales</taxon>
        <taxon>Gracilariaceae</taxon>
        <taxon>Gracilariopsis</taxon>
    </lineage>
</organism>
<evidence type="ECO:0000256" key="2">
    <source>
        <dbReference type="ARBA" id="ARBA00022801"/>
    </source>
</evidence>
<dbReference type="EMBL" id="NBIV01000005">
    <property type="protein sequence ID" value="PXF49401.1"/>
    <property type="molecule type" value="Genomic_DNA"/>
</dbReference>
<dbReference type="PRINTS" id="PR00111">
    <property type="entry name" value="ABHYDROLASE"/>
</dbReference>
<evidence type="ECO:0000256" key="1">
    <source>
        <dbReference type="ARBA" id="ARBA00008645"/>
    </source>
</evidence>
<dbReference type="PANTHER" id="PTHR46118">
    <property type="entry name" value="PROTEIN ABHD11"/>
    <property type="match status" value="1"/>
</dbReference>
<dbReference type="Gene3D" id="3.40.50.1820">
    <property type="entry name" value="alpha/beta hydrolase"/>
    <property type="match status" value="1"/>
</dbReference>
<dbReference type="SUPFAM" id="SSF53474">
    <property type="entry name" value="alpha/beta-Hydrolases"/>
    <property type="match status" value="1"/>
</dbReference>
<keyword evidence="5" id="KW-1185">Reference proteome</keyword>